<evidence type="ECO:0000313" key="4">
    <source>
        <dbReference type="Proteomes" id="UP000022910"/>
    </source>
</evidence>
<protein>
    <recommendedName>
        <fullName evidence="2">Nudix hydrolase domain-containing protein</fullName>
    </recommendedName>
</protein>
<evidence type="ECO:0000259" key="2">
    <source>
        <dbReference type="PROSITE" id="PS51462"/>
    </source>
</evidence>
<dbReference type="OMA" id="AKLYHWA"/>
<sequence>MAEKGIYDIVFHKIETGKVKKLGNGSWLELQEIEYIDPNTKAIRKWELCKRKNCTTENKKNVDAIDIHAIIREVNKPPQIILVIQFRPPVGRYCIEFPSGLIDDNETVEAAALRELREETGYHGKIKRISEPICYEPGLTDSLTKVVDVEIDLTSIENINPKQKLEDDEWSLQVLKIPLDNLYDALQKLQQQHSEEIWIDSRLYNYAFGLNSAKDIYVVDN</sequence>
<dbReference type="PROSITE" id="PS00893">
    <property type="entry name" value="NUDIX_BOX"/>
    <property type="match status" value="1"/>
</dbReference>
<dbReference type="Pfam" id="PF00293">
    <property type="entry name" value="NUDIX"/>
    <property type="match status" value="1"/>
</dbReference>
<dbReference type="CDD" id="cd18888">
    <property type="entry name" value="NUDIX_ADPRase_Nudt5"/>
    <property type="match status" value="1"/>
</dbReference>
<dbReference type="PANTHER" id="PTHR11839">
    <property type="entry name" value="UDP/ADP-SUGAR PYROPHOSPHATASE"/>
    <property type="match status" value="1"/>
</dbReference>
<dbReference type="GO" id="GO:0016787">
    <property type="term" value="F:hydrolase activity"/>
    <property type="evidence" value="ECO:0007669"/>
    <property type="project" value="UniProtKB-KW"/>
</dbReference>
<dbReference type="InterPro" id="IPR000086">
    <property type="entry name" value="NUDIX_hydrolase_dom"/>
</dbReference>
<dbReference type="EMBL" id="JEMT01016104">
    <property type="protein sequence ID" value="EXX71535.1"/>
    <property type="molecule type" value="Genomic_DNA"/>
</dbReference>
<dbReference type="GO" id="GO:0006753">
    <property type="term" value="P:nucleoside phosphate metabolic process"/>
    <property type="evidence" value="ECO:0007669"/>
    <property type="project" value="TreeGrafter"/>
</dbReference>
<dbReference type="SUPFAM" id="SSF55811">
    <property type="entry name" value="Nudix"/>
    <property type="match status" value="1"/>
</dbReference>
<dbReference type="STRING" id="1432141.A0A015JW21"/>
<comment type="caution">
    <text evidence="3">The sequence shown here is derived from an EMBL/GenBank/DDBJ whole genome shotgun (WGS) entry which is preliminary data.</text>
</comment>
<dbReference type="PANTHER" id="PTHR11839:SF1">
    <property type="entry name" value="ADP-SUGAR PYROPHOSPHATASE"/>
    <property type="match status" value="1"/>
</dbReference>
<dbReference type="AlphaFoldDB" id="A0A015JW21"/>
<dbReference type="Proteomes" id="UP000022910">
    <property type="component" value="Unassembled WGS sequence"/>
</dbReference>
<gene>
    <name evidence="3" type="ORF">RirG_077550</name>
</gene>
<dbReference type="InterPro" id="IPR020084">
    <property type="entry name" value="NUDIX_hydrolase_CS"/>
</dbReference>
<feature type="domain" description="Nudix hydrolase" evidence="2">
    <location>
        <begin position="60"/>
        <end position="205"/>
    </location>
</feature>
<organism evidence="3 4">
    <name type="scientific">Rhizophagus irregularis (strain DAOM 197198w)</name>
    <name type="common">Glomus intraradices</name>
    <dbReference type="NCBI Taxonomy" id="1432141"/>
    <lineage>
        <taxon>Eukaryota</taxon>
        <taxon>Fungi</taxon>
        <taxon>Fungi incertae sedis</taxon>
        <taxon>Mucoromycota</taxon>
        <taxon>Glomeromycotina</taxon>
        <taxon>Glomeromycetes</taxon>
        <taxon>Glomerales</taxon>
        <taxon>Glomeraceae</taxon>
        <taxon>Rhizophagus</taxon>
    </lineage>
</organism>
<proteinExistence type="predicted"/>
<dbReference type="SMR" id="A0A015JW21"/>
<dbReference type="OrthoDB" id="10249920at2759"/>
<dbReference type="InterPro" id="IPR015797">
    <property type="entry name" value="NUDIX_hydrolase-like_dom_sf"/>
</dbReference>
<dbReference type="Gene3D" id="3.90.79.10">
    <property type="entry name" value="Nucleoside Triphosphate Pyrophosphohydrolase"/>
    <property type="match status" value="1"/>
</dbReference>
<dbReference type="GO" id="GO:0019693">
    <property type="term" value="P:ribose phosphate metabolic process"/>
    <property type="evidence" value="ECO:0007669"/>
    <property type="project" value="TreeGrafter"/>
</dbReference>
<evidence type="ECO:0000256" key="1">
    <source>
        <dbReference type="ARBA" id="ARBA00022801"/>
    </source>
</evidence>
<keyword evidence="1" id="KW-0378">Hydrolase</keyword>
<dbReference type="PROSITE" id="PS51462">
    <property type="entry name" value="NUDIX"/>
    <property type="match status" value="1"/>
</dbReference>
<evidence type="ECO:0000313" key="3">
    <source>
        <dbReference type="EMBL" id="EXX71535.1"/>
    </source>
</evidence>
<accession>A0A015JW21</accession>
<keyword evidence="4" id="KW-1185">Reference proteome</keyword>
<name>A0A015JW21_RHIIW</name>
<reference evidence="3 4" key="1">
    <citation type="submission" date="2014-02" db="EMBL/GenBank/DDBJ databases">
        <title>Single nucleus genome sequencing reveals high similarity among nuclei of an endomycorrhizal fungus.</title>
        <authorList>
            <person name="Lin K."/>
            <person name="Geurts R."/>
            <person name="Zhang Z."/>
            <person name="Limpens E."/>
            <person name="Saunders D.G."/>
            <person name="Mu D."/>
            <person name="Pang E."/>
            <person name="Cao H."/>
            <person name="Cha H."/>
            <person name="Lin T."/>
            <person name="Zhou Q."/>
            <person name="Shang Y."/>
            <person name="Li Y."/>
            <person name="Ivanov S."/>
            <person name="Sharma T."/>
            <person name="Velzen R.V."/>
            <person name="Ruijter N.D."/>
            <person name="Aanen D.K."/>
            <person name="Win J."/>
            <person name="Kamoun S."/>
            <person name="Bisseling T."/>
            <person name="Huang S."/>
        </authorList>
    </citation>
    <scope>NUCLEOTIDE SEQUENCE [LARGE SCALE GENOMIC DNA]</scope>
    <source>
        <strain evidence="4">DAOM197198w</strain>
    </source>
</reference>